<dbReference type="GO" id="GO:0002939">
    <property type="term" value="P:tRNA N1-guanine methylation"/>
    <property type="evidence" value="ECO:0007669"/>
    <property type="project" value="TreeGrafter"/>
</dbReference>
<evidence type="ECO:0000256" key="6">
    <source>
        <dbReference type="ARBA" id="ARBA00014679"/>
    </source>
</evidence>
<evidence type="ECO:0000313" key="20">
    <source>
        <dbReference type="Proteomes" id="UP000777265"/>
    </source>
</evidence>
<evidence type="ECO:0000259" key="18">
    <source>
        <dbReference type="Pfam" id="PF01746"/>
    </source>
</evidence>
<keyword evidence="10 15" id="KW-0949">S-adenosyl-L-methionine</keyword>
<dbReference type="InterPro" id="IPR029026">
    <property type="entry name" value="tRNA_m1G_MTases_N"/>
</dbReference>
<reference evidence="19" key="1">
    <citation type="journal article" date="2020" name="Biotechnol. Biofuels">
        <title>New insights from the biogas microbiome by comprehensive genome-resolved metagenomics of nearly 1600 species originating from multiple anaerobic digesters.</title>
        <authorList>
            <person name="Campanaro S."/>
            <person name="Treu L."/>
            <person name="Rodriguez-R L.M."/>
            <person name="Kovalovszki A."/>
            <person name="Ziels R.M."/>
            <person name="Maus I."/>
            <person name="Zhu X."/>
            <person name="Kougias P.G."/>
            <person name="Basile A."/>
            <person name="Luo G."/>
            <person name="Schluter A."/>
            <person name="Konstantinidis K.T."/>
            <person name="Angelidaki I."/>
        </authorList>
    </citation>
    <scope>NUCLEOTIDE SEQUENCE</scope>
    <source>
        <strain evidence="19">AS06rmzACSIP_7</strain>
    </source>
</reference>
<protein>
    <recommendedName>
        <fullName evidence="6 15">tRNA (guanine-N(1)-)-methyltransferase</fullName>
        <ecNumber evidence="5 15">2.1.1.228</ecNumber>
    </recommendedName>
    <alternativeName>
        <fullName evidence="12 15">M1G-methyltransferase</fullName>
    </alternativeName>
    <alternativeName>
        <fullName evidence="13 15">tRNA [GM37] methyltransferase</fullName>
    </alternativeName>
</protein>
<evidence type="ECO:0000256" key="7">
    <source>
        <dbReference type="ARBA" id="ARBA00022490"/>
    </source>
</evidence>
<evidence type="ECO:0000256" key="3">
    <source>
        <dbReference type="ARBA" id="ARBA00007630"/>
    </source>
</evidence>
<dbReference type="InterPro" id="IPR029028">
    <property type="entry name" value="Alpha/beta_knot_MTases"/>
</dbReference>
<dbReference type="InterPro" id="IPR023148">
    <property type="entry name" value="tRNA_m1G_MeTrfase_C_sf"/>
</dbReference>
<dbReference type="NCBIfam" id="NF000648">
    <property type="entry name" value="PRK00026.1"/>
    <property type="match status" value="1"/>
</dbReference>
<keyword evidence="8 15" id="KW-0489">Methyltransferase</keyword>
<evidence type="ECO:0000256" key="12">
    <source>
        <dbReference type="ARBA" id="ARBA00029736"/>
    </source>
</evidence>
<comment type="caution">
    <text evidence="19">The sequence shown here is derived from an EMBL/GenBank/DDBJ whole genome shotgun (WGS) entry which is preliminary data.</text>
</comment>
<dbReference type="FunFam" id="1.10.1270.20:FF:000001">
    <property type="entry name" value="tRNA (guanine-N(1)-)-methyltransferase"/>
    <property type="match status" value="1"/>
</dbReference>
<keyword evidence="7 15" id="KW-0963">Cytoplasm</keyword>
<dbReference type="EMBL" id="JAAYEE010000018">
    <property type="protein sequence ID" value="NLW34061.1"/>
    <property type="molecule type" value="Genomic_DNA"/>
</dbReference>
<organism evidence="19 20">
    <name type="scientific">Syntrophorhabdus aromaticivorans</name>
    <dbReference type="NCBI Taxonomy" id="328301"/>
    <lineage>
        <taxon>Bacteria</taxon>
        <taxon>Pseudomonadati</taxon>
        <taxon>Thermodesulfobacteriota</taxon>
        <taxon>Syntrophorhabdia</taxon>
        <taxon>Syntrophorhabdales</taxon>
        <taxon>Syntrophorhabdaceae</taxon>
        <taxon>Syntrophorhabdus</taxon>
    </lineage>
</organism>
<comment type="function">
    <text evidence="1 15 17">Specifically methylates guanosine-37 in various tRNAs.</text>
</comment>
<dbReference type="EC" id="2.1.1.228" evidence="5 15"/>
<gene>
    <name evidence="15 19" type="primary">trmD</name>
    <name evidence="19" type="ORF">GXY80_01065</name>
</gene>
<name>A0A351U3P6_9BACT</name>
<evidence type="ECO:0000256" key="4">
    <source>
        <dbReference type="ARBA" id="ARBA00011738"/>
    </source>
</evidence>
<dbReference type="AlphaFoldDB" id="A0A351U3P6"/>
<dbReference type="InterPro" id="IPR002649">
    <property type="entry name" value="tRNA_m1G_MeTrfase_TrmD"/>
</dbReference>
<keyword evidence="9 15" id="KW-0808">Transferase</keyword>
<comment type="catalytic activity">
    <reaction evidence="14 15 17">
        <text>guanosine(37) in tRNA + S-adenosyl-L-methionine = N(1)-methylguanosine(37) in tRNA + S-adenosyl-L-homocysteine + H(+)</text>
        <dbReference type="Rhea" id="RHEA:36899"/>
        <dbReference type="Rhea" id="RHEA-COMP:10145"/>
        <dbReference type="Rhea" id="RHEA-COMP:10147"/>
        <dbReference type="ChEBI" id="CHEBI:15378"/>
        <dbReference type="ChEBI" id="CHEBI:57856"/>
        <dbReference type="ChEBI" id="CHEBI:59789"/>
        <dbReference type="ChEBI" id="CHEBI:73542"/>
        <dbReference type="ChEBI" id="CHEBI:74269"/>
        <dbReference type="EC" id="2.1.1.228"/>
    </reaction>
</comment>
<evidence type="ECO:0000256" key="5">
    <source>
        <dbReference type="ARBA" id="ARBA00012807"/>
    </source>
</evidence>
<dbReference type="HAMAP" id="MF_00605">
    <property type="entry name" value="TrmD"/>
    <property type="match status" value="1"/>
</dbReference>
<dbReference type="NCBIfam" id="TIGR00088">
    <property type="entry name" value="trmD"/>
    <property type="match status" value="1"/>
</dbReference>
<comment type="similarity">
    <text evidence="3 15 17">Belongs to the RNA methyltransferase TrmD family.</text>
</comment>
<evidence type="ECO:0000256" key="9">
    <source>
        <dbReference type="ARBA" id="ARBA00022679"/>
    </source>
</evidence>
<dbReference type="Proteomes" id="UP000777265">
    <property type="component" value="Unassembled WGS sequence"/>
</dbReference>
<evidence type="ECO:0000256" key="15">
    <source>
        <dbReference type="HAMAP-Rule" id="MF_00605"/>
    </source>
</evidence>
<evidence type="ECO:0000256" key="14">
    <source>
        <dbReference type="ARBA" id="ARBA00047783"/>
    </source>
</evidence>
<sequence length="244" mass="27728">MIFSILTLFPSIFESPLQESIIKKAAERGLVGFNVVNIRDFAEDAHRTCDDAPYGGGPGMVMKIEPIWRAIQYVEQAFGRPKYVLLSPQGRVFDEDTAIRLSKRHHVCLVCGRYEGLDERVLTFVDEEVSIGDYVLSGGEIPALVVIDAVARCIPGVLGNEQSSVDESFNGGLLEYPQYTRPDEFMGMEVPSVLLSGNHEEIRKWRRKESLRKTIFKRPDLMNRFEPTEEDRKFIREIMEDIPG</sequence>
<evidence type="ECO:0000256" key="10">
    <source>
        <dbReference type="ARBA" id="ARBA00022691"/>
    </source>
</evidence>
<evidence type="ECO:0000256" key="11">
    <source>
        <dbReference type="ARBA" id="ARBA00022694"/>
    </source>
</evidence>
<keyword evidence="11 15" id="KW-0819">tRNA processing</keyword>
<dbReference type="InterPro" id="IPR016009">
    <property type="entry name" value="tRNA_MeTrfase_TRMD/TRM10"/>
</dbReference>
<dbReference type="PIRSF" id="PIRSF000386">
    <property type="entry name" value="tRNA_mtase"/>
    <property type="match status" value="1"/>
</dbReference>
<dbReference type="PANTHER" id="PTHR46417:SF1">
    <property type="entry name" value="TRNA (GUANINE-N(1)-)-METHYLTRANSFERASE"/>
    <property type="match status" value="1"/>
</dbReference>
<dbReference type="Pfam" id="PF01746">
    <property type="entry name" value="tRNA_m1G_MT"/>
    <property type="match status" value="1"/>
</dbReference>
<proteinExistence type="inferred from homology"/>
<evidence type="ECO:0000256" key="13">
    <source>
        <dbReference type="ARBA" id="ARBA00033392"/>
    </source>
</evidence>
<comment type="subcellular location">
    <subcellularLocation>
        <location evidence="2 15 17">Cytoplasm</location>
    </subcellularLocation>
</comment>
<dbReference type="SUPFAM" id="SSF75217">
    <property type="entry name" value="alpha/beta knot"/>
    <property type="match status" value="1"/>
</dbReference>
<dbReference type="GO" id="GO:0005829">
    <property type="term" value="C:cytosol"/>
    <property type="evidence" value="ECO:0007669"/>
    <property type="project" value="TreeGrafter"/>
</dbReference>
<dbReference type="STRING" id="909663.GCA_000512235_01345"/>
<evidence type="ECO:0000256" key="1">
    <source>
        <dbReference type="ARBA" id="ARBA00002634"/>
    </source>
</evidence>
<dbReference type="CDD" id="cd18080">
    <property type="entry name" value="TrmD-like"/>
    <property type="match status" value="1"/>
</dbReference>
<dbReference type="GO" id="GO:0052906">
    <property type="term" value="F:tRNA (guanine(37)-N1)-methyltransferase activity"/>
    <property type="evidence" value="ECO:0007669"/>
    <property type="project" value="UniProtKB-UniRule"/>
</dbReference>
<evidence type="ECO:0000256" key="16">
    <source>
        <dbReference type="PIRSR" id="PIRSR000386-1"/>
    </source>
</evidence>
<reference evidence="19" key="2">
    <citation type="submission" date="2020-01" db="EMBL/GenBank/DDBJ databases">
        <authorList>
            <person name="Campanaro S."/>
        </authorList>
    </citation>
    <scope>NUCLEOTIDE SEQUENCE</scope>
    <source>
        <strain evidence="19">AS06rmzACSIP_7</strain>
    </source>
</reference>
<dbReference type="Gene3D" id="1.10.1270.20">
    <property type="entry name" value="tRNA(m1g37)methyltransferase, domain 2"/>
    <property type="match status" value="1"/>
</dbReference>
<dbReference type="Gene3D" id="3.40.1280.10">
    <property type="match status" value="1"/>
</dbReference>
<evidence type="ECO:0000256" key="8">
    <source>
        <dbReference type="ARBA" id="ARBA00022603"/>
    </source>
</evidence>
<evidence type="ECO:0000313" key="19">
    <source>
        <dbReference type="EMBL" id="NLW34061.1"/>
    </source>
</evidence>
<feature type="domain" description="tRNA methyltransferase TRMD/TRM10-type" evidence="18">
    <location>
        <begin position="1"/>
        <end position="223"/>
    </location>
</feature>
<feature type="binding site" evidence="15 16">
    <location>
        <position position="112"/>
    </location>
    <ligand>
        <name>S-adenosyl-L-methionine</name>
        <dbReference type="ChEBI" id="CHEBI:59789"/>
    </ligand>
</feature>
<dbReference type="PANTHER" id="PTHR46417">
    <property type="entry name" value="TRNA (GUANINE-N(1)-)-METHYLTRANSFERASE"/>
    <property type="match status" value="1"/>
</dbReference>
<accession>A0A351U3P6</accession>
<dbReference type="FunFam" id="3.40.1280.10:FF:000001">
    <property type="entry name" value="tRNA (guanine-N(1)-)-methyltransferase"/>
    <property type="match status" value="1"/>
</dbReference>
<comment type="subunit">
    <text evidence="4 15 17">Homodimer.</text>
</comment>
<evidence type="ECO:0000256" key="2">
    <source>
        <dbReference type="ARBA" id="ARBA00004496"/>
    </source>
</evidence>
<evidence type="ECO:0000256" key="17">
    <source>
        <dbReference type="RuleBase" id="RU003464"/>
    </source>
</evidence>
<feature type="binding site" evidence="15 16">
    <location>
        <begin position="131"/>
        <end position="136"/>
    </location>
    <ligand>
        <name>S-adenosyl-L-methionine</name>
        <dbReference type="ChEBI" id="CHEBI:59789"/>
    </ligand>
</feature>